<dbReference type="InterPro" id="IPR008523">
    <property type="entry name" value="DUF805"/>
</dbReference>
<keyword evidence="1" id="KW-1133">Transmembrane helix</keyword>
<feature type="transmembrane region" description="Helical" evidence="1">
    <location>
        <begin position="87"/>
        <end position="106"/>
    </location>
</feature>
<comment type="caution">
    <text evidence="2">The sequence shown here is derived from an EMBL/GenBank/DDBJ whole genome shotgun (WGS) entry which is preliminary data.</text>
</comment>
<keyword evidence="1" id="KW-0472">Membrane</keyword>
<feature type="transmembrane region" description="Helical" evidence="1">
    <location>
        <begin position="52"/>
        <end position="75"/>
    </location>
</feature>
<reference evidence="2" key="1">
    <citation type="submission" date="2023-03" db="EMBL/GenBank/DDBJ databases">
        <title>MT1 and MT2 Draft Genomes of Novel Species.</title>
        <authorList>
            <person name="Venkateswaran K."/>
        </authorList>
    </citation>
    <scope>NUCLEOTIDE SEQUENCE</scope>
    <source>
        <strain evidence="2">F6_8S_P_1A</strain>
    </source>
</reference>
<dbReference type="RefSeq" id="WP_301217197.1">
    <property type="nucleotide sequence ID" value="NZ_JAROCB010000002.1"/>
</dbReference>
<dbReference type="InterPro" id="IPR036259">
    <property type="entry name" value="MFS_trans_sf"/>
</dbReference>
<dbReference type="Proteomes" id="UP001174210">
    <property type="component" value="Unassembled WGS sequence"/>
</dbReference>
<feature type="transmembrane region" description="Helical" evidence="1">
    <location>
        <begin position="26"/>
        <end position="46"/>
    </location>
</feature>
<dbReference type="SUPFAM" id="SSF103473">
    <property type="entry name" value="MFS general substrate transporter"/>
    <property type="match status" value="1"/>
</dbReference>
<dbReference type="Pfam" id="PF05656">
    <property type="entry name" value="DUF805"/>
    <property type="match status" value="1"/>
</dbReference>
<keyword evidence="1" id="KW-0812">Transmembrane</keyword>
<accession>A0ABT8IVI8</accession>
<organism evidence="2 3">
    <name type="scientific">Leifsonia virtsii</name>
    <dbReference type="NCBI Taxonomy" id="3035915"/>
    <lineage>
        <taxon>Bacteria</taxon>
        <taxon>Bacillati</taxon>
        <taxon>Actinomycetota</taxon>
        <taxon>Actinomycetes</taxon>
        <taxon>Micrococcales</taxon>
        <taxon>Microbacteriaceae</taxon>
        <taxon>Leifsonia</taxon>
    </lineage>
</organism>
<sequence length="134" mass="14098">MTFFEAIQADFRKYAEFTGAARRPEFWWFALFVYLAAAALAALNIATPNGVVYFGSSLAAAFGAAAALPLLAVTVRRLRDAGYGWGHVFWLLLPIAGLIVLIVLLAQPTRPVEAPVGAPLGGAPAGSVPTAPAR</sequence>
<dbReference type="PANTHER" id="PTHR34980:SF2">
    <property type="entry name" value="INNER MEMBRANE PROTEIN YHAH-RELATED"/>
    <property type="match status" value="1"/>
</dbReference>
<evidence type="ECO:0000256" key="1">
    <source>
        <dbReference type="SAM" id="Phobius"/>
    </source>
</evidence>
<proteinExistence type="predicted"/>
<evidence type="ECO:0000313" key="3">
    <source>
        <dbReference type="Proteomes" id="UP001174210"/>
    </source>
</evidence>
<keyword evidence="3" id="KW-1185">Reference proteome</keyword>
<dbReference type="PANTHER" id="PTHR34980">
    <property type="entry name" value="INNER MEMBRANE PROTEIN-RELATED-RELATED"/>
    <property type="match status" value="1"/>
</dbReference>
<gene>
    <name evidence="2" type="ORF">P5G59_06675</name>
</gene>
<name>A0ABT8IVI8_9MICO</name>
<evidence type="ECO:0000313" key="2">
    <source>
        <dbReference type="EMBL" id="MDN4596816.1"/>
    </source>
</evidence>
<dbReference type="EMBL" id="JAROCB010000002">
    <property type="protein sequence ID" value="MDN4596816.1"/>
    <property type="molecule type" value="Genomic_DNA"/>
</dbReference>
<protein>
    <submittedName>
        <fullName evidence="2">DUF805 domain-containing protein</fullName>
    </submittedName>
</protein>